<dbReference type="EMBL" id="MN882554">
    <property type="protein sequence ID" value="QHJ73849.2"/>
    <property type="molecule type" value="Genomic_DNA"/>
</dbReference>
<evidence type="ECO:0000259" key="1">
    <source>
        <dbReference type="PROSITE" id="PS50943"/>
    </source>
</evidence>
<dbReference type="PROSITE" id="PS50943">
    <property type="entry name" value="HTH_CROC1"/>
    <property type="match status" value="1"/>
</dbReference>
<sequence>MKERVKAIRIALDMSMESFGARLGVTRATISRIESGVNNVTPQMLISICREFNVNKEYLEAGSGDMFVKVSDDEQLAKLLGAVFTDGDEFVKKTFLALGQLSPQQWQLVKDFVDKIKSGT</sequence>
<organism evidence="2 3">
    <name type="scientific">Butyrivibrio phage Idris</name>
    <dbReference type="NCBI Taxonomy" id="2696360"/>
    <lineage>
        <taxon>Viruses</taxon>
        <taxon>Duplodnaviria</taxon>
        <taxon>Heunggongvirae</taxon>
        <taxon>Uroviricota</taxon>
        <taxon>Caudoviricetes</taxon>
        <taxon>Arawnvirus</taxon>
        <taxon>Arawnvirus arawn</taxon>
    </lineage>
</organism>
<evidence type="ECO:0000313" key="3">
    <source>
        <dbReference type="Proteomes" id="UP000464827"/>
    </source>
</evidence>
<dbReference type="Gene3D" id="1.10.260.40">
    <property type="entry name" value="lambda repressor-like DNA-binding domains"/>
    <property type="match status" value="1"/>
</dbReference>
<dbReference type="InterPro" id="IPR001387">
    <property type="entry name" value="Cro/C1-type_HTH"/>
</dbReference>
<dbReference type="SUPFAM" id="SSF47413">
    <property type="entry name" value="lambda repressor-like DNA-binding domains"/>
    <property type="match status" value="1"/>
</dbReference>
<evidence type="ECO:0000313" key="2">
    <source>
        <dbReference type="EMBL" id="QHJ73849.2"/>
    </source>
</evidence>
<dbReference type="Pfam" id="PF01381">
    <property type="entry name" value="HTH_3"/>
    <property type="match status" value="1"/>
</dbReference>
<accession>A0A6B9SRS5</accession>
<protein>
    <recommendedName>
        <fullName evidence="1">HTH cro/C1-type domain-containing protein</fullName>
    </recommendedName>
</protein>
<dbReference type="InterPro" id="IPR010982">
    <property type="entry name" value="Lambda_DNA-bd_dom_sf"/>
</dbReference>
<name>A0A6B9SRS5_9CAUD</name>
<dbReference type="Proteomes" id="UP000464827">
    <property type="component" value="Segment"/>
</dbReference>
<feature type="domain" description="HTH cro/C1-type" evidence="1">
    <location>
        <begin position="5"/>
        <end position="59"/>
    </location>
</feature>
<reference evidence="2 3" key="1">
    <citation type="submission" date="2019-12" db="EMBL/GenBank/DDBJ databases">
        <title>The Isolation and Genome Sequencing of Six Novel Lytic Bacteriophages from the Rumen Active Against Butyrivibrio fibrisolvens.</title>
        <authorList>
            <person name="Friedersdorff J.C.A."/>
            <person name="Kingston-Smith A.H."/>
            <person name="Pachebat J.A."/>
            <person name="Rooke D."/>
            <person name="Creevey C.J."/>
        </authorList>
    </citation>
    <scope>NUCLEOTIDE SEQUENCE [LARGE SCALE GENOMIC DNA]</scope>
</reference>
<dbReference type="CDD" id="cd00093">
    <property type="entry name" value="HTH_XRE"/>
    <property type="match status" value="1"/>
</dbReference>
<dbReference type="SMART" id="SM00530">
    <property type="entry name" value="HTH_XRE"/>
    <property type="match status" value="1"/>
</dbReference>
<proteinExistence type="predicted"/>
<dbReference type="GO" id="GO:0003677">
    <property type="term" value="F:DNA binding"/>
    <property type="evidence" value="ECO:0007669"/>
    <property type="project" value="InterPro"/>
</dbReference>